<dbReference type="RefSeq" id="WP_004632124.1">
    <property type="nucleotide sequence ID" value="NZ_CP046314.1"/>
</dbReference>
<feature type="domain" description="ABC3 transporter permease C-terminal" evidence="6">
    <location>
        <begin position="293"/>
        <end position="417"/>
    </location>
</feature>
<dbReference type="InterPro" id="IPR003838">
    <property type="entry name" value="ABC3_permease_C"/>
</dbReference>
<keyword evidence="4" id="KW-1133">Transmembrane helix</keyword>
<keyword evidence="9" id="KW-1185">Reference proteome</keyword>
<sequence length="426" mass="47726">MTTFKRAYLYITRKKVRSIIMFMLLTIISTVLLSSNILNHTVKGISNKIYESSNFGFTVKNLSKTDKEISVKKLDKITNLPDIKGANYQFATPVNLLGSKVVEGQNNLILDEKKNKNNLVMLNANTNTADNSDFKSEVLKLKKGRHIGPEDRNKVLVHEEFAKLNNLDIGSKIKLEKANSSEQKTTNKDYEVVGIYSGTKNNEFQGLSSDFIENTVYTDYKSSQELMGYSESDKKVTSVDYFVKNPEKLEDVAKSAENLAIEDTEIVKSNKNFQTVIASLQSIEKIIDMVKIGSIIASVIILSLVLIFWLRERLHEIGILLSIGTSKTKIILQQIIELVYIAVFSIILSSVLENVILKYGVKNAIDKLGVDNLPEAISQQILNVKVELGYVLTVSAILFLIIVCSIVITSLITLRMKPKEILSKMS</sequence>
<evidence type="ECO:0000256" key="5">
    <source>
        <dbReference type="ARBA" id="ARBA00023136"/>
    </source>
</evidence>
<name>A0A2X4N716_9BACL</name>
<gene>
    <name evidence="8" type="ORF">FOC49_06225</name>
</gene>
<evidence type="ECO:0000259" key="6">
    <source>
        <dbReference type="Pfam" id="PF02687"/>
    </source>
</evidence>
<dbReference type="AlphaFoldDB" id="A0A2X4N716"/>
<keyword evidence="5" id="KW-0472">Membrane</keyword>
<dbReference type="OrthoDB" id="9812886at2"/>
<evidence type="ECO:0000313" key="9">
    <source>
        <dbReference type="Proteomes" id="UP000425411"/>
    </source>
</evidence>
<feature type="domain" description="MacB-like periplasmic core" evidence="7">
    <location>
        <begin position="31"/>
        <end position="258"/>
    </location>
</feature>
<dbReference type="Pfam" id="PF02687">
    <property type="entry name" value="FtsX"/>
    <property type="match status" value="1"/>
</dbReference>
<evidence type="ECO:0000256" key="1">
    <source>
        <dbReference type="ARBA" id="ARBA00004651"/>
    </source>
</evidence>
<dbReference type="InterPro" id="IPR050250">
    <property type="entry name" value="Macrolide_Exporter_MacB"/>
</dbReference>
<dbReference type="PANTHER" id="PTHR30572">
    <property type="entry name" value="MEMBRANE COMPONENT OF TRANSPORTER-RELATED"/>
    <property type="match status" value="1"/>
</dbReference>
<evidence type="ECO:0000256" key="4">
    <source>
        <dbReference type="ARBA" id="ARBA00022989"/>
    </source>
</evidence>
<reference evidence="8 9" key="1">
    <citation type="submission" date="2019-11" db="EMBL/GenBank/DDBJ databases">
        <title>FDA dAtabase for Regulatory Grade micrObial Sequences (FDA-ARGOS): Supporting development and validation of Infectious Disease Dx tests.</title>
        <authorList>
            <person name="Turner S."/>
            <person name="Byrd R."/>
            <person name="Tallon L."/>
            <person name="Sadzewicz L."/>
            <person name="Vavikolanu K."/>
            <person name="Mehta A."/>
            <person name="Aluvathingal J."/>
            <person name="Nadendla S."/>
            <person name="Myers T."/>
            <person name="Yan Y."/>
            <person name="Sichtig H."/>
        </authorList>
    </citation>
    <scope>NUCLEOTIDE SEQUENCE [LARGE SCALE GENOMIC DNA]</scope>
    <source>
        <strain evidence="8 9">FDAARGOS_741</strain>
    </source>
</reference>
<dbReference type="GO" id="GO:0005886">
    <property type="term" value="C:plasma membrane"/>
    <property type="evidence" value="ECO:0007669"/>
    <property type="project" value="UniProtKB-SubCell"/>
</dbReference>
<dbReference type="Proteomes" id="UP000425411">
    <property type="component" value="Chromosome"/>
</dbReference>
<evidence type="ECO:0000256" key="2">
    <source>
        <dbReference type="ARBA" id="ARBA00022475"/>
    </source>
</evidence>
<evidence type="ECO:0000313" key="8">
    <source>
        <dbReference type="EMBL" id="QGS09500.1"/>
    </source>
</evidence>
<evidence type="ECO:0000259" key="7">
    <source>
        <dbReference type="Pfam" id="PF12704"/>
    </source>
</evidence>
<dbReference type="Pfam" id="PF12704">
    <property type="entry name" value="MacB_PCD"/>
    <property type="match status" value="1"/>
</dbReference>
<protein>
    <submittedName>
        <fullName evidence="8">FtsX-like permease family protein</fullName>
    </submittedName>
</protein>
<dbReference type="InterPro" id="IPR025857">
    <property type="entry name" value="MacB_PCD"/>
</dbReference>
<organism evidence="8 9">
    <name type="scientific">Gemella morbillorum</name>
    <dbReference type="NCBI Taxonomy" id="29391"/>
    <lineage>
        <taxon>Bacteria</taxon>
        <taxon>Bacillati</taxon>
        <taxon>Bacillota</taxon>
        <taxon>Bacilli</taxon>
        <taxon>Bacillales</taxon>
        <taxon>Gemellaceae</taxon>
        <taxon>Gemella</taxon>
    </lineage>
</organism>
<accession>A0A2X4N716</accession>
<keyword evidence="3" id="KW-0812">Transmembrane</keyword>
<keyword evidence="2" id="KW-1003">Cell membrane</keyword>
<proteinExistence type="predicted"/>
<dbReference type="PANTHER" id="PTHR30572:SF9">
    <property type="entry name" value="ABC TRANSPORTER PERMEASE PROTEIN"/>
    <property type="match status" value="1"/>
</dbReference>
<dbReference type="EMBL" id="CP046314">
    <property type="protein sequence ID" value="QGS09500.1"/>
    <property type="molecule type" value="Genomic_DNA"/>
</dbReference>
<evidence type="ECO:0000256" key="3">
    <source>
        <dbReference type="ARBA" id="ARBA00022692"/>
    </source>
</evidence>
<comment type="subcellular location">
    <subcellularLocation>
        <location evidence="1">Cell membrane</location>
        <topology evidence="1">Multi-pass membrane protein</topology>
    </subcellularLocation>
</comment>
<dbReference type="GO" id="GO:0022857">
    <property type="term" value="F:transmembrane transporter activity"/>
    <property type="evidence" value="ECO:0007669"/>
    <property type="project" value="TreeGrafter"/>
</dbReference>
<dbReference type="GeneID" id="93207489"/>